<proteinExistence type="evidence at transcript level"/>
<dbReference type="EMBL" id="BT091370">
    <property type="protein sequence ID" value="ACU15525.1"/>
    <property type="molecule type" value="mRNA"/>
</dbReference>
<evidence type="ECO:0000313" key="1">
    <source>
        <dbReference type="EMBL" id="ACU15525.1"/>
    </source>
</evidence>
<name>C6T1R4_SOYBN</name>
<reference evidence="1" key="1">
    <citation type="submission" date="2009-08" db="EMBL/GenBank/DDBJ databases">
        <authorList>
            <person name="Cheung F."/>
            <person name="Xiao Y."/>
            <person name="Chan A."/>
            <person name="Moskal W."/>
            <person name="Town C.D."/>
        </authorList>
    </citation>
    <scope>NUCLEOTIDE SEQUENCE</scope>
</reference>
<accession>C6T1R4</accession>
<sequence>MPNSNTSIHHCTMNMMNITNSQILYMVERRRRRRMVVLVEKSVPPLEIKKNIILKEW</sequence>
<dbReference type="AlphaFoldDB" id="C6T1R4"/>
<protein>
    <submittedName>
        <fullName evidence="1">Uncharacterized protein</fullName>
    </submittedName>
</protein>
<organism evidence="1">
    <name type="scientific">Glycine max</name>
    <name type="common">Soybean</name>
    <name type="synonym">Glycine hispida</name>
    <dbReference type="NCBI Taxonomy" id="3847"/>
    <lineage>
        <taxon>Eukaryota</taxon>
        <taxon>Viridiplantae</taxon>
        <taxon>Streptophyta</taxon>
        <taxon>Embryophyta</taxon>
        <taxon>Tracheophyta</taxon>
        <taxon>Spermatophyta</taxon>
        <taxon>Magnoliopsida</taxon>
        <taxon>eudicotyledons</taxon>
        <taxon>Gunneridae</taxon>
        <taxon>Pentapetalae</taxon>
        <taxon>rosids</taxon>
        <taxon>fabids</taxon>
        <taxon>Fabales</taxon>
        <taxon>Fabaceae</taxon>
        <taxon>Papilionoideae</taxon>
        <taxon>50 kb inversion clade</taxon>
        <taxon>NPAAA clade</taxon>
        <taxon>indigoferoid/millettioid clade</taxon>
        <taxon>Phaseoleae</taxon>
        <taxon>Glycine</taxon>
        <taxon>Glycine subgen. Soja</taxon>
    </lineage>
</organism>